<evidence type="ECO:0000256" key="4">
    <source>
        <dbReference type="ARBA" id="ARBA00022529"/>
    </source>
</evidence>
<keyword evidence="9" id="KW-0732">Signal</keyword>
<comment type="similarity">
    <text evidence="2">Belongs to the attacin/sarcotoxin-2 family.</text>
</comment>
<keyword evidence="6" id="KW-0391">Immunity</keyword>
<feature type="region of interest" description="Disordered" evidence="8">
    <location>
        <begin position="92"/>
        <end position="119"/>
    </location>
</feature>
<feature type="signal peptide" evidence="9">
    <location>
        <begin position="1"/>
        <end position="20"/>
    </location>
</feature>
<dbReference type="EMBL" id="KK852927">
    <property type="protein sequence ID" value="KDR13687.1"/>
    <property type="molecule type" value="Genomic_DNA"/>
</dbReference>
<evidence type="ECO:0000259" key="10">
    <source>
        <dbReference type="Pfam" id="PF03769"/>
    </source>
</evidence>
<evidence type="ECO:0000256" key="3">
    <source>
        <dbReference type="ARBA" id="ARBA00022525"/>
    </source>
</evidence>
<organism evidence="11 12">
    <name type="scientific">Zootermopsis nevadensis</name>
    <name type="common">Dampwood termite</name>
    <dbReference type="NCBI Taxonomy" id="136037"/>
    <lineage>
        <taxon>Eukaryota</taxon>
        <taxon>Metazoa</taxon>
        <taxon>Ecdysozoa</taxon>
        <taxon>Arthropoda</taxon>
        <taxon>Hexapoda</taxon>
        <taxon>Insecta</taxon>
        <taxon>Pterygota</taxon>
        <taxon>Neoptera</taxon>
        <taxon>Polyneoptera</taxon>
        <taxon>Dictyoptera</taxon>
        <taxon>Blattodea</taxon>
        <taxon>Blattoidea</taxon>
        <taxon>Termitoidae</taxon>
        <taxon>Termopsidae</taxon>
        <taxon>Zootermopsis</taxon>
    </lineage>
</organism>
<keyword evidence="3" id="KW-0964">Secreted</keyword>
<keyword evidence="4" id="KW-0929">Antimicrobial</keyword>
<comment type="subcellular location">
    <subcellularLocation>
        <location evidence="1">Secreted</location>
    </subcellularLocation>
</comment>
<dbReference type="GO" id="GO:0045087">
    <property type="term" value="P:innate immune response"/>
    <property type="evidence" value="ECO:0007669"/>
    <property type="project" value="UniProtKB-KW"/>
</dbReference>
<feature type="domain" description="Attacin C-terminal" evidence="10">
    <location>
        <begin position="71"/>
        <end position="115"/>
    </location>
</feature>
<name>A0A067QUD6_ZOONE</name>
<evidence type="ECO:0000256" key="5">
    <source>
        <dbReference type="ARBA" id="ARBA00022588"/>
    </source>
</evidence>
<keyword evidence="5" id="KW-0399">Innate immunity</keyword>
<gene>
    <name evidence="11" type="ORF">L798_12333</name>
</gene>
<dbReference type="Pfam" id="PF03769">
    <property type="entry name" value="Attacin_C"/>
    <property type="match status" value="1"/>
</dbReference>
<dbReference type="InParanoid" id="A0A067QUD6"/>
<feature type="compositionally biased region" description="Basic and acidic residues" evidence="8">
    <location>
        <begin position="36"/>
        <end position="53"/>
    </location>
</feature>
<evidence type="ECO:0000256" key="6">
    <source>
        <dbReference type="ARBA" id="ARBA00022859"/>
    </source>
</evidence>
<accession>A0A067QUD6</accession>
<dbReference type="AlphaFoldDB" id="A0A067QUD6"/>
<feature type="chain" id="PRO_5001648198" description="Attacin C-terminal domain-containing protein" evidence="9">
    <location>
        <begin position="21"/>
        <end position="119"/>
    </location>
</feature>
<evidence type="ECO:0000256" key="7">
    <source>
        <dbReference type="ARBA" id="ARBA00023022"/>
    </source>
</evidence>
<dbReference type="Proteomes" id="UP000027135">
    <property type="component" value="Unassembled WGS sequence"/>
</dbReference>
<evidence type="ECO:0000256" key="2">
    <source>
        <dbReference type="ARBA" id="ARBA00007550"/>
    </source>
</evidence>
<evidence type="ECO:0000256" key="8">
    <source>
        <dbReference type="SAM" id="MobiDB-lite"/>
    </source>
</evidence>
<keyword evidence="7" id="KW-0044">Antibiotic</keyword>
<evidence type="ECO:0000256" key="9">
    <source>
        <dbReference type="SAM" id="SignalP"/>
    </source>
</evidence>
<keyword evidence="12" id="KW-1185">Reference proteome</keyword>
<sequence>MKVSIVLLAAFGIVVATCVALPFSEREDEAQLSENALERSRRSPQPDDRKETPRGSVRTKVYEESGVGLKASVEGKGKLYESENGKSRVNVEGSWSKVLDGPQRGKPEHKGGVSWDIEW</sequence>
<feature type="region of interest" description="Disordered" evidence="8">
    <location>
        <begin position="30"/>
        <end position="61"/>
    </location>
</feature>
<protein>
    <recommendedName>
        <fullName evidence="10">Attacin C-terminal domain-containing protein</fullName>
    </recommendedName>
</protein>
<evidence type="ECO:0000256" key="1">
    <source>
        <dbReference type="ARBA" id="ARBA00004613"/>
    </source>
</evidence>
<proteinExistence type="inferred from homology"/>
<dbReference type="InterPro" id="IPR005521">
    <property type="entry name" value="Attacin_C"/>
</dbReference>
<dbReference type="GO" id="GO:0005576">
    <property type="term" value="C:extracellular region"/>
    <property type="evidence" value="ECO:0007669"/>
    <property type="project" value="UniProtKB-SubCell"/>
</dbReference>
<dbReference type="GO" id="GO:0042742">
    <property type="term" value="P:defense response to bacterium"/>
    <property type="evidence" value="ECO:0007669"/>
    <property type="project" value="UniProtKB-KW"/>
</dbReference>
<evidence type="ECO:0000313" key="11">
    <source>
        <dbReference type="EMBL" id="KDR13687.1"/>
    </source>
</evidence>
<evidence type="ECO:0000313" key="12">
    <source>
        <dbReference type="Proteomes" id="UP000027135"/>
    </source>
</evidence>
<reference evidence="11 12" key="1">
    <citation type="journal article" date="2014" name="Nat. Commun.">
        <title>Molecular traces of alternative social organization in a termite genome.</title>
        <authorList>
            <person name="Terrapon N."/>
            <person name="Li C."/>
            <person name="Robertson H.M."/>
            <person name="Ji L."/>
            <person name="Meng X."/>
            <person name="Booth W."/>
            <person name="Chen Z."/>
            <person name="Childers C.P."/>
            <person name="Glastad K.M."/>
            <person name="Gokhale K."/>
            <person name="Gowin J."/>
            <person name="Gronenberg W."/>
            <person name="Hermansen R.A."/>
            <person name="Hu H."/>
            <person name="Hunt B.G."/>
            <person name="Huylmans A.K."/>
            <person name="Khalil S.M."/>
            <person name="Mitchell R.D."/>
            <person name="Munoz-Torres M.C."/>
            <person name="Mustard J.A."/>
            <person name="Pan H."/>
            <person name="Reese J.T."/>
            <person name="Scharf M.E."/>
            <person name="Sun F."/>
            <person name="Vogel H."/>
            <person name="Xiao J."/>
            <person name="Yang W."/>
            <person name="Yang Z."/>
            <person name="Yang Z."/>
            <person name="Zhou J."/>
            <person name="Zhu J."/>
            <person name="Brent C.S."/>
            <person name="Elsik C.G."/>
            <person name="Goodisman M.A."/>
            <person name="Liberles D.A."/>
            <person name="Roe R.M."/>
            <person name="Vargo E.L."/>
            <person name="Vilcinskas A."/>
            <person name="Wang J."/>
            <person name="Bornberg-Bauer E."/>
            <person name="Korb J."/>
            <person name="Zhang G."/>
            <person name="Liebig J."/>
        </authorList>
    </citation>
    <scope>NUCLEOTIDE SEQUENCE [LARGE SCALE GENOMIC DNA]</scope>
    <source>
        <tissue evidence="11">Whole organism</tissue>
    </source>
</reference>